<accession>K2QPM1</accession>
<reference evidence="2 3" key="1">
    <citation type="journal article" date="2012" name="BMC Genomics">
        <title>Tools to kill: Genome of one of the most destructive plant pathogenic fungi Macrophomina phaseolina.</title>
        <authorList>
            <person name="Islam M.S."/>
            <person name="Haque M.S."/>
            <person name="Islam M.M."/>
            <person name="Emdad E.M."/>
            <person name="Halim A."/>
            <person name="Hossen Q.M.M."/>
            <person name="Hossain M.Z."/>
            <person name="Ahmed B."/>
            <person name="Rahim S."/>
            <person name="Rahman M.S."/>
            <person name="Alam M.M."/>
            <person name="Hou S."/>
            <person name="Wan X."/>
            <person name="Saito J.A."/>
            <person name="Alam M."/>
        </authorList>
    </citation>
    <scope>NUCLEOTIDE SEQUENCE [LARGE SCALE GENOMIC DNA]</scope>
    <source>
        <strain evidence="2 3">MS6</strain>
    </source>
</reference>
<feature type="domain" description="Protein kinase" evidence="1">
    <location>
        <begin position="1"/>
        <end position="253"/>
    </location>
</feature>
<dbReference type="InterPro" id="IPR011009">
    <property type="entry name" value="Kinase-like_dom_sf"/>
</dbReference>
<dbReference type="InParanoid" id="K2QPM1"/>
<dbReference type="HOGENOM" id="CLU_937123_0_0_1"/>
<dbReference type="STRING" id="1126212.K2QPM1"/>
<comment type="caution">
    <text evidence="2">The sequence shown here is derived from an EMBL/GenBank/DDBJ whole genome shotgun (WGS) entry which is preliminary data.</text>
</comment>
<dbReference type="GO" id="GO:0005524">
    <property type="term" value="F:ATP binding"/>
    <property type="evidence" value="ECO:0007669"/>
    <property type="project" value="InterPro"/>
</dbReference>
<dbReference type="VEuPathDB" id="FungiDB:MPH_11013"/>
<dbReference type="InterPro" id="IPR000719">
    <property type="entry name" value="Prot_kinase_dom"/>
</dbReference>
<proteinExistence type="predicted"/>
<dbReference type="OrthoDB" id="310217at2759"/>
<gene>
    <name evidence="2" type="ORF">MPH_11013</name>
</gene>
<dbReference type="AlphaFoldDB" id="K2QPM1"/>
<protein>
    <recommendedName>
        <fullName evidence="1">Protein kinase domain-containing protein</fullName>
    </recommendedName>
</protein>
<dbReference type="GO" id="GO:0004672">
    <property type="term" value="F:protein kinase activity"/>
    <property type="evidence" value="ECO:0007669"/>
    <property type="project" value="InterPro"/>
</dbReference>
<evidence type="ECO:0000313" key="3">
    <source>
        <dbReference type="Proteomes" id="UP000007129"/>
    </source>
</evidence>
<dbReference type="PROSITE" id="PS50011">
    <property type="entry name" value="PROTEIN_KINASE_DOM"/>
    <property type="match status" value="1"/>
</dbReference>
<dbReference type="eggNOG" id="KOG0591">
    <property type="taxonomic scope" value="Eukaryota"/>
</dbReference>
<dbReference type="Proteomes" id="UP000007129">
    <property type="component" value="Unassembled WGS sequence"/>
</dbReference>
<dbReference type="Gene3D" id="1.10.510.10">
    <property type="entry name" value="Transferase(Phosphotransferase) domain 1"/>
    <property type="match status" value="1"/>
</dbReference>
<dbReference type="SUPFAM" id="SSF56112">
    <property type="entry name" value="Protein kinase-like (PK-like)"/>
    <property type="match status" value="1"/>
</dbReference>
<dbReference type="EMBL" id="AHHD01000466">
    <property type="protein sequence ID" value="EKG11876.1"/>
    <property type="molecule type" value="Genomic_DNA"/>
</dbReference>
<organism evidence="2 3">
    <name type="scientific">Macrophomina phaseolina (strain MS6)</name>
    <name type="common">Charcoal rot fungus</name>
    <dbReference type="NCBI Taxonomy" id="1126212"/>
    <lineage>
        <taxon>Eukaryota</taxon>
        <taxon>Fungi</taxon>
        <taxon>Dikarya</taxon>
        <taxon>Ascomycota</taxon>
        <taxon>Pezizomycotina</taxon>
        <taxon>Dothideomycetes</taxon>
        <taxon>Dothideomycetes incertae sedis</taxon>
        <taxon>Botryosphaeriales</taxon>
        <taxon>Botryosphaeriaceae</taxon>
        <taxon>Macrophomina</taxon>
    </lineage>
</organism>
<evidence type="ECO:0000259" key="1">
    <source>
        <dbReference type="PROSITE" id="PS50011"/>
    </source>
</evidence>
<name>K2QPM1_MACPH</name>
<evidence type="ECO:0000313" key="2">
    <source>
        <dbReference type="EMBL" id="EKG11876.1"/>
    </source>
</evidence>
<sequence>MSTTSRSRCCGRDSIPMYVPLAAHREIIPVSRSLTGEQPKVTDFGLAFFTEQGRDDLDHATPWRQRLNPPDFDGYGTPGQYAPVRLSLLPSVQAEQHHVGHEHESDRTLPNQLAIQEMLGRNVQELQSSWIDPANCVNTLNRLNTELTGPTAADPLDYRAVHSWTMVWEIGMVMWQMLSGQRHGGIDSRDSFVVDFSEANGRRDYPPWFCQVDGVTRLRPAYSGRLVELVYQCMAFHPKNRIDLEDLWDEVSAGCMDIANVYGLNQQAAPPAGPNPVSHVPDKYPVGQNVLNDVPGP</sequence>